<feature type="compositionally biased region" description="Low complexity" evidence="1">
    <location>
        <begin position="137"/>
        <end position="172"/>
    </location>
</feature>
<evidence type="ECO:0008006" key="5">
    <source>
        <dbReference type="Google" id="ProtNLM"/>
    </source>
</evidence>
<dbReference type="Gene3D" id="2.120.10.70">
    <property type="entry name" value="Fucose-specific lectin"/>
    <property type="match status" value="1"/>
</dbReference>
<evidence type="ECO:0000256" key="1">
    <source>
        <dbReference type="SAM" id="MobiDB-lite"/>
    </source>
</evidence>
<keyword evidence="4" id="KW-1185">Reference proteome</keyword>
<evidence type="ECO:0000313" key="4">
    <source>
        <dbReference type="Proteomes" id="UP000664521"/>
    </source>
</evidence>
<dbReference type="AlphaFoldDB" id="A0A8H3ILI6"/>
<feature type="transmembrane region" description="Helical" evidence="2">
    <location>
        <begin position="104"/>
        <end position="127"/>
    </location>
</feature>
<keyword evidence="2" id="KW-0472">Membrane</keyword>
<protein>
    <recommendedName>
        <fullName evidence="5">Fucose-specific lectin</fullName>
    </recommendedName>
</protein>
<keyword evidence="2" id="KW-0812">Transmembrane</keyword>
<feature type="compositionally biased region" description="Polar residues" evidence="1">
    <location>
        <begin position="31"/>
        <end position="41"/>
    </location>
</feature>
<keyword evidence="2" id="KW-1133">Transmembrane helix</keyword>
<feature type="region of interest" description="Disordered" evidence="1">
    <location>
        <begin position="27"/>
        <end position="52"/>
    </location>
</feature>
<dbReference type="Proteomes" id="UP000664521">
    <property type="component" value="Unassembled WGS sequence"/>
</dbReference>
<dbReference type="EMBL" id="CAJPDS010000038">
    <property type="protein sequence ID" value="CAF9925330.1"/>
    <property type="molecule type" value="Genomic_DNA"/>
</dbReference>
<proteinExistence type="predicted"/>
<sequence length="553" mass="60170">MAPETPAVDGSQSTLTEKGADLDYSLAEARSSASPGLQSGYSEHDHSSAPQFADKYGCSQLPEAVPPGASGFPQSSSGFGGLQDLLHDLDHQASLIRRRKKKRVLLICAVLFAVLLAAAAGALGGYFGSKDSRDNKTQSTGTTSTPTTQPSSLDTPGSNDNSTDGSSSSTSSAERPTDALNGTAMATVAYDAAEKYSADTTAENYLLFYQHSNGDIRKLVYNHSEWYSSEFVTKDARLGTGISVVQFGPVPTVIYLYYIDKQGFLQELRGTHGSNDWTPGTLGEGRFKAVDTYSALSANYIGKCTDRGQIRGEIGWVYYESVRFTHWTTEILATLQDLTLPQEEGIQEALWEHDKDQWSTGNLFSDHAPGSDFWSTHDTSPIEAWRMYSLTKDRQVQEHYCLDCCKNATAEWTTGLNATSVDNATLGLAGTMVNGSRMVYYQNSKRYIMELNNTDFPAGSKGKHTEAWVTNPSTKVSGDNEVNVGGSALTTSGNITMVQAMLGSKMSMAQGFRGLTRQLHLFYQTSGSDITWTKRDEYDIGNWTDPTTLNVGI</sequence>
<dbReference type="OrthoDB" id="4319834at2759"/>
<evidence type="ECO:0000256" key="2">
    <source>
        <dbReference type="SAM" id="Phobius"/>
    </source>
</evidence>
<feature type="region of interest" description="Disordered" evidence="1">
    <location>
        <begin position="128"/>
        <end position="178"/>
    </location>
</feature>
<gene>
    <name evidence="3" type="ORF">HETSPECPRED_005807</name>
</gene>
<comment type="caution">
    <text evidence="3">The sequence shown here is derived from an EMBL/GenBank/DDBJ whole genome shotgun (WGS) entry which is preliminary data.</text>
</comment>
<accession>A0A8H3ILI6</accession>
<evidence type="ECO:0000313" key="3">
    <source>
        <dbReference type="EMBL" id="CAF9925330.1"/>
    </source>
</evidence>
<reference evidence="3" key="1">
    <citation type="submission" date="2021-03" db="EMBL/GenBank/DDBJ databases">
        <authorList>
            <person name="Tagirdzhanova G."/>
        </authorList>
    </citation>
    <scope>NUCLEOTIDE SEQUENCE</scope>
</reference>
<organism evidence="3 4">
    <name type="scientific">Heterodermia speciosa</name>
    <dbReference type="NCBI Taxonomy" id="116794"/>
    <lineage>
        <taxon>Eukaryota</taxon>
        <taxon>Fungi</taxon>
        <taxon>Dikarya</taxon>
        <taxon>Ascomycota</taxon>
        <taxon>Pezizomycotina</taxon>
        <taxon>Lecanoromycetes</taxon>
        <taxon>OSLEUM clade</taxon>
        <taxon>Lecanoromycetidae</taxon>
        <taxon>Caliciales</taxon>
        <taxon>Physciaceae</taxon>
        <taxon>Heterodermia</taxon>
    </lineage>
</organism>
<name>A0A8H3ILI6_9LECA</name>
<dbReference type="SUPFAM" id="SSF89372">
    <property type="entry name" value="Fucose-specific lectin"/>
    <property type="match status" value="1"/>
</dbReference>